<dbReference type="GeneID" id="24092929"/>
<proteinExistence type="predicted"/>
<dbReference type="InParanoid" id="J7SCD4"/>
<dbReference type="OrthoDB" id="5945798at2759"/>
<feature type="domain" description="SET" evidence="1">
    <location>
        <begin position="106"/>
        <end position="260"/>
    </location>
</feature>
<organism evidence="2 3">
    <name type="scientific">Fibroporia radiculosa</name>
    <dbReference type="NCBI Taxonomy" id="599839"/>
    <lineage>
        <taxon>Eukaryota</taxon>
        <taxon>Fungi</taxon>
        <taxon>Dikarya</taxon>
        <taxon>Basidiomycota</taxon>
        <taxon>Agaricomycotina</taxon>
        <taxon>Agaricomycetes</taxon>
        <taxon>Polyporales</taxon>
        <taxon>Fibroporiaceae</taxon>
        <taxon>Fibroporia</taxon>
    </lineage>
</organism>
<dbReference type="HOGENOM" id="CLU_028281_2_1_1"/>
<accession>J7SCD4</accession>
<dbReference type="SMART" id="SM00317">
    <property type="entry name" value="SET"/>
    <property type="match status" value="1"/>
</dbReference>
<dbReference type="PANTHER" id="PTHR47332">
    <property type="entry name" value="SET DOMAIN-CONTAINING PROTEIN 5"/>
    <property type="match status" value="1"/>
</dbReference>
<dbReference type="AlphaFoldDB" id="J7SCD4"/>
<dbReference type="CDD" id="cd20071">
    <property type="entry name" value="SET_SMYD"/>
    <property type="match status" value="1"/>
</dbReference>
<protein>
    <recommendedName>
        <fullName evidence="1">SET domain-containing protein</fullName>
    </recommendedName>
</protein>
<sequence>MRRGFLLQKSLCLDEKVNKSTQESARPIINVSKGSIAIPSGPLPSYINTPDVGFLPSATNRVITSLPLPSQCLRGERSVTCILFQGMKEAILATPGFPAPLAIPFPSVYRLDSIEGAGLGMFATVDLDPGDLIACERPLMVCTAYMPISLRDGDLHPNQVLELAVYQMMSEDGRRAFLSLHKCKGNTVPLVNNILDTNSLPVGKLPGYDGFCCGVSKDISRVNHSCSPNACHRWDLMSFSFELRALKKILKGEQITIGYGNLVCPRSERWKMELKISEARRAVMKRIQDTPYDDAELNAWLKSSDATSDIIIKRYESVALAMEAEGLYVEDCWPVCYQRLCKIYCALENMEEARKWAKHAEGLCRAFTGKDGGWSAVAAAPQSTNWWGLKTHFGSAKAA</sequence>
<keyword evidence="3" id="KW-1185">Reference proteome</keyword>
<dbReference type="STRING" id="599839.J7SCD4"/>
<evidence type="ECO:0000259" key="1">
    <source>
        <dbReference type="PROSITE" id="PS50280"/>
    </source>
</evidence>
<dbReference type="PANTHER" id="PTHR47332:SF4">
    <property type="entry name" value="SET DOMAIN-CONTAINING PROTEIN 5"/>
    <property type="match status" value="1"/>
</dbReference>
<dbReference type="SUPFAM" id="SSF82199">
    <property type="entry name" value="SET domain"/>
    <property type="match status" value="1"/>
</dbReference>
<evidence type="ECO:0000313" key="3">
    <source>
        <dbReference type="Proteomes" id="UP000006352"/>
    </source>
</evidence>
<dbReference type="RefSeq" id="XP_012177301.1">
    <property type="nucleotide sequence ID" value="XM_012321911.1"/>
</dbReference>
<dbReference type="InterPro" id="IPR053185">
    <property type="entry name" value="SET_domain_protein"/>
</dbReference>
<dbReference type="Proteomes" id="UP000006352">
    <property type="component" value="Unassembled WGS sequence"/>
</dbReference>
<dbReference type="InterPro" id="IPR046341">
    <property type="entry name" value="SET_dom_sf"/>
</dbReference>
<dbReference type="EMBL" id="HE796866">
    <property type="protein sequence ID" value="CCL98018.1"/>
    <property type="molecule type" value="Genomic_DNA"/>
</dbReference>
<dbReference type="InterPro" id="IPR001214">
    <property type="entry name" value="SET_dom"/>
</dbReference>
<name>J7SCD4_9APHY</name>
<evidence type="ECO:0000313" key="2">
    <source>
        <dbReference type="EMBL" id="CCL98018.1"/>
    </source>
</evidence>
<dbReference type="Pfam" id="PF00856">
    <property type="entry name" value="SET"/>
    <property type="match status" value="1"/>
</dbReference>
<reference evidence="2 3" key="1">
    <citation type="journal article" date="2012" name="Appl. Environ. Microbiol.">
        <title>Short-read sequencing for genomic analysis of the brown rot fungus Fibroporia radiculosa.</title>
        <authorList>
            <person name="Tang J.D."/>
            <person name="Perkins A.D."/>
            <person name="Sonstegard T.S."/>
            <person name="Schroeder S.G."/>
            <person name="Burgess S.C."/>
            <person name="Diehl S.V."/>
        </authorList>
    </citation>
    <scope>NUCLEOTIDE SEQUENCE [LARGE SCALE GENOMIC DNA]</scope>
    <source>
        <strain evidence="2 3">TFFH 294</strain>
    </source>
</reference>
<dbReference type="Gene3D" id="2.170.270.10">
    <property type="entry name" value="SET domain"/>
    <property type="match status" value="1"/>
</dbReference>
<gene>
    <name evidence="2" type="ORF">FIBRA_00011</name>
</gene>
<dbReference type="PROSITE" id="PS50280">
    <property type="entry name" value="SET"/>
    <property type="match status" value="1"/>
</dbReference>